<dbReference type="InterPro" id="IPR037445">
    <property type="entry name" value="MAGE"/>
</dbReference>
<feature type="compositionally biased region" description="Basic residues" evidence="1">
    <location>
        <begin position="253"/>
        <end position="265"/>
    </location>
</feature>
<dbReference type="AlphaFoldDB" id="A0A319DI28"/>
<feature type="compositionally biased region" description="Basic and acidic residues" evidence="1">
    <location>
        <begin position="228"/>
        <end position="240"/>
    </location>
</feature>
<reference evidence="3 4" key="1">
    <citation type="submission" date="2018-02" db="EMBL/GenBank/DDBJ databases">
        <title>The genomes of Aspergillus section Nigri reveals drivers in fungal speciation.</title>
        <authorList>
            <consortium name="DOE Joint Genome Institute"/>
            <person name="Vesth T.C."/>
            <person name="Nybo J."/>
            <person name="Theobald S."/>
            <person name="Brandl J."/>
            <person name="Frisvad J.C."/>
            <person name="Nielsen K.F."/>
            <person name="Lyhne E.K."/>
            <person name="Kogle M.E."/>
            <person name="Kuo A."/>
            <person name="Riley R."/>
            <person name="Clum A."/>
            <person name="Nolan M."/>
            <person name="Lipzen A."/>
            <person name="Salamov A."/>
            <person name="Henrissat B."/>
            <person name="Wiebenga A."/>
            <person name="De vries R.P."/>
            <person name="Grigoriev I.V."/>
            <person name="Mortensen U.H."/>
            <person name="Andersen M.R."/>
            <person name="Baker S.E."/>
        </authorList>
    </citation>
    <scope>NUCLEOTIDE SEQUENCE [LARGE SCALE GENOMIC DNA]</scope>
    <source>
        <strain evidence="3 4">CBS 707.79</strain>
    </source>
</reference>
<sequence length="275" mass="31189">MVKKMVRLALASEFSRLPIRRTDISAKVLGEQGARQFKTVFEDAQRVLNDKFGMVMMELPVKEKVTINQRRAAQKVEKSSSTNKSWIVSSTLPAAYRKPEILPPTKAPLEGTYTGLYTFIIAVILLNGGTIQEQKLDRYLKRTNTDTYTPIDRTDRFLQRLCREGYLVRNREVDGGEEVIEYILGPRGKVEVGAGGVAGMVREVYGRSDPDDRDDELEIRLARSLGFKKPEGRAQEQAEARDDDAEQPQGGRQRQRREQPRRRASRAQSESDGDD</sequence>
<dbReference type="Gene3D" id="1.10.10.1210">
    <property type="entry name" value="MAGE homology domain, winged helix WH2 motif"/>
    <property type="match status" value="1"/>
</dbReference>
<dbReference type="InterPro" id="IPR041899">
    <property type="entry name" value="MAGE_WH2"/>
</dbReference>
<accession>A0A319DI28</accession>
<gene>
    <name evidence="3" type="ORF">BO71DRAFT_396336</name>
</gene>
<dbReference type="VEuPathDB" id="FungiDB:BO71DRAFT_396336"/>
<dbReference type="PANTHER" id="PTHR11736">
    <property type="entry name" value="MELANOMA-ASSOCIATED ANTIGEN MAGE ANTIGEN"/>
    <property type="match status" value="1"/>
</dbReference>
<evidence type="ECO:0000256" key="1">
    <source>
        <dbReference type="SAM" id="MobiDB-lite"/>
    </source>
</evidence>
<proteinExistence type="predicted"/>
<evidence type="ECO:0000313" key="3">
    <source>
        <dbReference type="EMBL" id="PYH97200.1"/>
    </source>
</evidence>
<evidence type="ECO:0000259" key="2">
    <source>
        <dbReference type="SMART" id="SM01373"/>
    </source>
</evidence>
<feature type="compositionally biased region" description="Low complexity" evidence="1">
    <location>
        <begin position="266"/>
        <end position="275"/>
    </location>
</feature>
<dbReference type="Pfam" id="PF01454">
    <property type="entry name" value="MAGE"/>
    <property type="match status" value="1"/>
</dbReference>
<evidence type="ECO:0000313" key="4">
    <source>
        <dbReference type="Proteomes" id="UP000247810"/>
    </source>
</evidence>
<dbReference type="GO" id="GO:0006281">
    <property type="term" value="P:DNA repair"/>
    <property type="evidence" value="ECO:0007669"/>
    <property type="project" value="TreeGrafter"/>
</dbReference>
<organism evidence="3 4">
    <name type="scientific">Aspergillus ellipticus CBS 707.79</name>
    <dbReference type="NCBI Taxonomy" id="1448320"/>
    <lineage>
        <taxon>Eukaryota</taxon>
        <taxon>Fungi</taxon>
        <taxon>Dikarya</taxon>
        <taxon>Ascomycota</taxon>
        <taxon>Pezizomycotina</taxon>
        <taxon>Eurotiomycetes</taxon>
        <taxon>Eurotiomycetidae</taxon>
        <taxon>Eurotiales</taxon>
        <taxon>Aspergillaceae</taxon>
        <taxon>Aspergillus</taxon>
        <taxon>Aspergillus subgen. Circumdati</taxon>
    </lineage>
</organism>
<dbReference type="OrthoDB" id="205198at2759"/>
<dbReference type="Proteomes" id="UP000247810">
    <property type="component" value="Unassembled WGS sequence"/>
</dbReference>
<name>A0A319DI28_9EURO</name>
<dbReference type="PANTHER" id="PTHR11736:SF14">
    <property type="entry name" value="NSE3 HOMOLOG, SMC5-SMC6 COMPLEX COMPONENT"/>
    <property type="match status" value="1"/>
</dbReference>
<feature type="domain" description="MAGE" evidence="2">
    <location>
        <begin position="5"/>
        <end position="197"/>
    </location>
</feature>
<keyword evidence="4" id="KW-1185">Reference proteome</keyword>
<dbReference type="InterPro" id="IPR002190">
    <property type="entry name" value="MHD_dom"/>
</dbReference>
<dbReference type="STRING" id="1448320.A0A319DI28"/>
<dbReference type="GO" id="GO:0005634">
    <property type="term" value="C:nucleus"/>
    <property type="evidence" value="ECO:0007669"/>
    <property type="project" value="TreeGrafter"/>
</dbReference>
<protein>
    <submittedName>
        <fullName evidence="3">MAGE-domain-containing protein</fullName>
    </submittedName>
</protein>
<dbReference type="SMART" id="SM01373">
    <property type="entry name" value="MAGE"/>
    <property type="match status" value="1"/>
</dbReference>
<feature type="region of interest" description="Disordered" evidence="1">
    <location>
        <begin position="222"/>
        <end position="275"/>
    </location>
</feature>
<dbReference type="EMBL" id="KZ825827">
    <property type="protein sequence ID" value="PYH97200.1"/>
    <property type="molecule type" value="Genomic_DNA"/>
</dbReference>
<dbReference type="Gene3D" id="1.10.10.1200">
    <property type="entry name" value="MAGE homology domain, winged helix WH1 motif"/>
    <property type="match status" value="1"/>
</dbReference>
<dbReference type="InterPro" id="IPR041898">
    <property type="entry name" value="MAGE_WH1"/>
</dbReference>